<evidence type="ECO:0000313" key="8">
    <source>
        <dbReference type="EMBL" id="PKQ27838.1"/>
    </source>
</evidence>
<dbReference type="InterPro" id="IPR036249">
    <property type="entry name" value="Thioredoxin-like_sf"/>
</dbReference>
<dbReference type="InterPro" id="IPR028431">
    <property type="entry name" value="NADP_DH_HndA-like"/>
</dbReference>
<proteinExistence type="inferred from homology"/>
<evidence type="ECO:0000313" key="9">
    <source>
        <dbReference type="Proteomes" id="UP000233654"/>
    </source>
</evidence>
<reference evidence="8 9" key="1">
    <citation type="journal article" date="2017" name="ISME J.">
        <title>Potential for microbial H2 and metal transformations associated with novel bacteria and archaea in deep terrestrial subsurface sediments.</title>
        <authorList>
            <person name="Hernsdorf A.W."/>
            <person name="Amano Y."/>
            <person name="Miyakawa K."/>
            <person name="Ise K."/>
            <person name="Suzuki Y."/>
            <person name="Anantharaman K."/>
            <person name="Probst A."/>
            <person name="Burstein D."/>
            <person name="Thomas B.C."/>
            <person name="Banfield J.F."/>
        </authorList>
    </citation>
    <scope>NUCLEOTIDE SEQUENCE [LARGE SCALE GENOMIC DNA]</scope>
    <source>
        <strain evidence="8">HGW-Actinobacteria-3</strain>
    </source>
</reference>
<evidence type="ECO:0000256" key="3">
    <source>
        <dbReference type="ARBA" id="ARBA00022723"/>
    </source>
</evidence>
<gene>
    <name evidence="8" type="ORF">CVT63_05930</name>
</gene>
<dbReference type="NCBIfam" id="NF005722">
    <property type="entry name" value="PRK07539.1-2"/>
    <property type="match status" value="1"/>
</dbReference>
<dbReference type="InterPro" id="IPR041921">
    <property type="entry name" value="NuoE_N"/>
</dbReference>
<name>A0A2N3G5G6_9ACTN</name>
<feature type="binding site" evidence="7">
    <location>
        <position position="90"/>
    </location>
    <ligand>
        <name>[2Fe-2S] cluster</name>
        <dbReference type="ChEBI" id="CHEBI:190135"/>
    </ligand>
</feature>
<evidence type="ECO:0000256" key="2">
    <source>
        <dbReference type="ARBA" id="ARBA00022714"/>
    </source>
</evidence>
<dbReference type="PIRSF" id="PIRSF000216">
    <property type="entry name" value="NADH_DH_24kDa"/>
    <property type="match status" value="1"/>
</dbReference>
<dbReference type="InterPro" id="IPR042128">
    <property type="entry name" value="NuoE_dom"/>
</dbReference>
<evidence type="ECO:0000256" key="7">
    <source>
        <dbReference type="PIRSR" id="PIRSR000216-1"/>
    </source>
</evidence>
<dbReference type="CDD" id="cd03064">
    <property type="entry name" value="TRX_Fd_NuoE"/>
    <property type="match status" value="1"/>
</dbReference>
<dbReference type="Proteomes" id="UP000233654">
    <property type="component" value="Unassembled WGS sequence"/>
</dbReference>
<dbReference type="Gene3D" id="1.10.10.1590">
    <property type="entry name" value="NADH-quinone oxidoreductase subunit E"/>
    <property type="match status" value="1"/>
</dbReference>
<dbReference type="GO" id="GO:0051537">
    <property type="term" value="F:2 iron, 2 sulfur cluster binding"/>
    <property type="evidence" value="ECO:0007669"/>
    <property type="project" value="UniProtKB-KW"/>
</dbReference>
<keyword evidence="5 7" id="KW-0411">Iron-sulfur</keyword>
<evidence type="ECO:0000256" key="1">
    <source>
        <dbReference type="ARBA" id="ARBA00010643"/>
    </source>
</evidence>
<organism evidence="8 9">
    <name type="scientific">Candidatus Anoxymicrobium japonicum</name>
    <dbReference type="NCBI Taxonomy" id="2013648"/>
    <lineage>
        <taxon>Bacteria</taxon>
        <taxon>Bacillati</taxon>
        <taxon>Actinomycetota</taxon>
        <taxon>Candidatus Geothermincolia</taxon>
        <taxon>Candidatus Geothermincolales</taxon>
        <taxon>Candidatus Anoxymicrobiaceae</taxon>
        <taxon>Candidatus Anoxymicrobium</taxon>
    </lineage>
</organism>
<dbReference type="InterPro" id="IPR002023">
    <property type="entry name" value="NuoE-like"/>
</dbReference>
<keyword evidence="3 7" id="KW-0479">Metal-binding</keyword>
<dbReference type="SUPFAM" id="SSF52833">
    <property type="entry name" value="Thioredoxin-like"/>
    <property type="match status" value="1"/>
</dbReference>
<comment type="similarity">
    <text evidence="1">Belongs to the complex I 24 kDa subunit family.</text>
</comment>
<feature type="binding site" evidence="7">
    <location>
        <position position="131"/>
    </location>
    <ligand>
        <name>[2Fe-2S] cluster</name>
        <dbReference type="ChEBI" id="CHEBI:190135"/>
    </ligand>
</feature>
<comment type="cofactor">
    <cofactor evidence="6">
        <name>[2Fe-2S] cluster</name>
        <dbReference type="ChEBI" id="CHEBI:190135"/>
    </cofactor>
</comment>
<dbReference type="GO" id="GO:0016491">
    <property type="term" value="F:oxidoreductase activity"/>
    <property type="evidence" value="ECO:0007669"/>
    <property type="project" value="InterPro"/>
</dbReference>
<dbReference type="GO" id="GO:0046872">
    <property type="term" value="F:metal ion binding"/>
    <property type="evidence" value="ECO:0007669"/>
    <property type="project" value="UniProtKB-KW"/>
</dbReference>
<dbReference type="AlphaFoldDB" id="A0A2N3G5G6"/>
<accession>A0A2N3G5G6</accession>
<comment type="cofactor">
    <cofactor evidence="7">
        <name>[2Fe-2S] cluster</name>
        <dbReference type="ChEBI" id="CHEBI:190135"/>
    </cofactor>
    <text evidence="7">Binds 1 [2Fe-2S] cluster.</text>
</comment>
<evidence type="ECO:0000256" key="5">
    <source>
        <dbReference type="ARBA" id="ARBA00023014"/>
    </source>
</evidence>
<dbReference type="Gene3D" id="3.40.30.10">
    <property type="entry name" value="Glutaredoxin"/>
    <property type="match status" value="1"/>
</dbReference>
<evidence type="ECO:0000256" key="4">
    <source>
        <dbReference type="ARBA" id="ARBA00023004"/>
    </source>
</evidence>
<dbReference type="PANTHER" id="PTHR43342:SF1">
    <property type="entry name" value="BIFURCATING [FEFE] HYDROGENASE GAMMA SUBUNIT"/>
    <property type="match status" value="1"/>
</dbReference>
<sequence length="173" mass="18923">MTEKCACRNRFADINDTRPIEKIIEKYGHEEGALIPILQEAQDAYGYLDEKIMRELALRAGCQLSRLYGVATFFAQFRFNPIGEHLIKVCHGTACHVAGAPQITGEICNQLGIKEGDTTPDNKFTLESVMCIGACALSPIMVVGDDTHGKLKSTGIKKILKKYADGSSAGKEE</sequence>
<keyword evidence="4 7" id="KW-0408">Iron</keyword>
<dbReference type="PANTHER" id="PTHR43342">
    <property type="entry name" value="NADH-QUINONE OXIDOREDUCTASE, E SUBUNIT"/>
    <property type="match status" value="1"/>
</dbReference>
<dbReference type="Pfam" id="PF01257">
    <property type="entry name" value="2Fe-2S_thioredx"/>
    <property type="match status" value="1"/>
</dbReference>
<protein>
    <submittedName>
        <fullName evidence="8">NADH-quinone oxidoreductase subunit NuoE</fullName>
    </submittedName>
</protein>
<feature type="binding site" evidence="7">
    <location>
        <position position="95"/>
    </location>
    <ligand>
        <name>[2Fe-2S] cluster</name>
        <dbReference type="ChEBI" id="CHEBI:190135"/>
    </ligand>
</feature>
<keyword evidence="2 7" id="KW-0001">2Fe-2S</keyword>
<evidence type="ECO:0000256" key="6">
    <source>
        <dbReference type="ARBA" id="ARBA00034078"/>
    </source>
</evidence>
<feature type="binding site" evidence="7">
    <location>
        <position position="135"/>
    </location>
    <ligand>
        <name>[2Fe-2S] cluster</name>
        <dbReference type="ChEBI" id="CHEBI:190135"/>
    </ligand>
</feature>
<dbReference type="FunFam" id="3.40.30.10:FF:000015">
    <property type="entry name" value="NADH-quinone oxidoreductase subunit E"/>
    <property type="match status" value="1"/>
</dbReference>
<comment type="caution">
    <text evidence="8">The sequence shown here is derived from an EMBL/GenBank/DDBJ whole genome shotgun (WGS) entry which is preliminary data.</text>
</comment>
<dbReference type="EMBL" id="PHEX01000050">
    <property type="protein sequence ID" value="PKQ27838.1"/>
    <property type="molecule type" value="Genomic_DNA"/>
</dbReference>